<evidence type="ECO:0000256" key="2">
    <source>
        <dbReference type="ARBA" id="ARBA00022448"/>
    </source>
</evidence>
<evidence type="ECO:0000256" key="11">
    <source>
        <dbReference type="ARBA" id="ARBA00034099"/>
    </source>
</evidence>
<keyword evidence="5" id="KW-0770">Synapse</keyword>
<keyword evidence="6 12" id="KW-0406">Ion transport</keyword>
<evidence type="ECO:0000256" key="6">
    <source>
        <dbReference type="ARBA" id="ARBA00023065"/>
    </source>
</evidence>
<comment type="subcellular location">
    <subcellularLocation>
        <location evidence="11">Synaptic cell membrane</location>
        <topology evidence="11">Multi-pass membrane protein</topology>
    </subcellularLocation>
</comment>
<feature type="transmembrane region" description="Helical" evidence="12">
    <location>
        <begin position="35"/>
        <end position="55"/>
    </location>
</feature>
<dbReference type="PRINTS" id="PR00252">
    <property type="entry name" value="NRIONCHANNEL"/>
</dbReference>
<evidence type="ECO:0000256" key="5">
    <source>
        <dbReference type="ARBA" id="ARBA00023018"/>
    </source>
</evidence>
<keyword evidence="12" id="KW-1133">Transmembrane helix</keyword>
<evidence type="ECO:0000256" key="10">
    <source>
        <dbReference type="ARBA" id="ARBA00023303"/>
    </source>
</evidence>
<reference evidence="14" key="1">
    <citation type="submission" date="2023-08" db="EMBL/GenBank/DDBJ databases">
        <authorList>
            <person name="Alioto T."/>
            <person name="Alioto T."/>
            <person name="Gomez Garrido J."/>
        </authorList>
    </citation>
    <scope>NUCLEOTIDE SEQUENCE</scope>
</reference>
<dbReference type="GO" id="GO:0045211">
    <property type="term" value="C:postsynaptic membrane"/>
    <property type="evidence" value="ECO:0007669"/>
    <property type="project" value="InterPro"/>
</dbReference>
<dbReference type="InterPro" id="IPR006201">
    <property type="entry name" value="Neur_channel"/>
</dbReference>
<protein>
    <submittedName>
        <fullName evidence="14">Neuronal acetylcholine receptor subunit alpha-10-like isoform X1</fullName>
    </submittedName>
</protein>
<dbReference type="FunFam" id="2.70.170.10:FF:000016">
    <property type="entry name" value="Nicotinic acetylcholine receptor subunit"/>
    <property type="match status" value="1"/>
</dbReference>
<evidence type="ECO:0000256" key="12">
    <source>
        <dbReference type="RuleBase" id="RU000687"/>
    </source>
</evidence>
<evidence type="ECO:0000256" key="8">
    <source>
        <dbReference type="ARBA" id="ARBA00023170"/>
    </source>
</evidence>
<dbReference type="PROSITE" id="PS00236">
    <property type="entry name" value="NEUROTR_ION_CHANNEL"/>
    <property type="match status" value="1"/>
</dbReference>
<gene>
    <name evidence="14" type="ORF">OCTVUL_1B004484</name>
</gene>
<evidence type="ECO:0000259" key="13">
    <source>
        <dbReference type="Pfam" id="PF02931"/>
    </source>
</evidence>
<dbReference type="InterPro" id="IPR002394">
    <property type="entry name" value="Nicotinic_acetylcholine_rcpt"/>
</dbReference>
<name>A0AA36F0P2_OCTVU</name>
<comment type="similarity">
    <text evidence="1">Belongs to the ligand-gated ion channel (TC 1.A.9) family. Acetylcholine receptor (TC 1.A.9.1) subfamily.</text>
</comment>
<dbReference type="InterPro" id="IPR036734">
    <property type="entry name" value="Neur_chan_lig-bd_sf"/>
</dbReference>
<evidence type="ECO:0000256" key="9">
    <source>
        <dbReference type="ARBA" id="ARBA00023286"/>
    </source>
</evidence>
<sequence length="417" mass="47869">MLAAGIPCCQRWSRCHREPAFPTVMGRASSSVRNMFLCWVFLLLASLCTLVQNVAIPTDEQRLMQELLADYDPASRPVYNASHTVVVKFGITLTQLSDMVLDFHADYSFERRRHRRHHIEHRRTPDEQRLLSRLLANYDTASRPVYNASHAVVVKFGFTLTQIADMDEVNQVLTTNVWIEQEWNDERLRWKPEDYNGLEKVRIPCEKIWLPDIVLYNSADDFTTGYMQSKAMVSSDGTVFWPPPAKLRSSCKIDITYFPFDDQMCKMKFGSWIYDGFQVDVTNRSADVDLTNYVYSGEWDLLNIKPTGILVATRFGRKNHTWNNGLTGIFCVYVANSREYAGHLGVRATHRHLLDGDNGYDVVVNNSDCICTSTPSRWATAKARGQMVEVTEFQFSRTTCVHLNTRPARTLAEYSDK</sequence>
<keyword evidence="4 12" id="KW-0812">Transmembrane</keyword>
<dbReference type="PANTHER" id="PTHR18945">
    <property type="entry name" value="NEUROTRANSMITTER GATED ION CHANNEL"/>
    <property type="match status" value="1"/>
</dbReference>
<dbReference type="Gene3D" id="2.70.170.10">
    <property type="entry name" value="Neurotransmitter-gated ion-channel ligand-binding domain"/>
    <property type="match status" value="2"/>
</dbReference>
<keyword evidence="10 12" id="KW-0407">Ion channel</keyword>
<dbReference type="PRINTS" id="PR00254">
    <property type="entry name" value="NICOTINICR"/>
</dbReference>
<evidence type="ECO:0000313" key="15">
    <source>
        <dbReference type="Proteomes" id="UP001162480"/>
    </source>
</evidence>
<evidence type="ECO:0000256" key="1">
    <source>
        <dbReference type="ARBA" id="ARBA00009237"/>
    </source>
</evidence>
<evidence type="ECO:0000256" key="3">
    <source>
        <dbReference type="ARBA" id="ARBA00022475"/>
    </source>
</evidence>
<keyword evidence="15" id="KW-1185">Reference proteome</keyword>
<dbReference type="GO" id="GO:0022848">
    <property type="term" value="F:acetylcholine-gated monoatomic cation-selective channel activity"/>
    <property type="evidence" value="ECO:0007669"/>
    <property type="project" value="InterPro"/>
</dbReference>
<evidence type="ECO:0000313" key="14">
    <source>
        <dbReference type="EMBL" id="CAI9719255.1"/>
    </source>
</evidence>
<dbReference type="Proteomes" id="UP001162480">
    <property type="component" value="Chromosome 3"/>
</dbReference>
<dbReference type="SUPFAM" id="SSF63712">
    <property type="entry name" value="Nicotinic receptor ligand binding domain-like"/>
    <property type="match status" value="2"/>
</dbReference>
<dbReference type="EMBL" id="OX597816">
    <property type="protein sequence ID" value="CAI9719255.1"/>
    <property type="molecule type" value="Genomic_DNA"/>
</dbReference>
<dbReference type="AlphaFoldDB" id="A0AA36F0P2"/>
<dbReference type="CDD" id="cd18997">
    <property type="entry name" value="LGIC_ECD_nAChR"/>
    <property type="match status" value="1"/>
</dbReference>
<keyword evidence="2 12" id="KW-0813">Transport</keyword>
<keyword evidence="3" id="KW-1003">Cell membrane</keyword>
<evidence type="ECO:0000256" key="4">
    <source>
        <dbReference type="ARBA" id="ARBA00022692"/>
    </source>
</evidence>
<feature type="domain" description="Neurotransmitter-gated ion-channel ligand-binding" evidence="13">
    <location>
        <begin position="127"/>
        <end position="305"/>
    </location>
</feature>
<dbReference type="GO" id="GO:0004888">
    <property type="term" value="F:transmembrane signaling receptor activity"/>
    <property type="evidence" value="ECO:0007669"/>
    <property type="project" value="InterPro"/>
</dbReference>
<comment type="caution">
    <text evidence="12">Lacks conserved residue(s) required for the propagation of feature annotation.</text>
</comment>
<proteinExistence type="inferred from homology"/>
<keyword evidence="9" id="KW-1071">Ligand-gated ion channel</keyword>
<keyword evidence="8" id="KW-0675">Receptor</keyword>
<dbReference type="InterPro" id="IPR006202">
    <property type="entry name" value="Neur_chan_lig-bd"/>
</dbReference>
<organism evidence="14 15">
    <name type="scientific">Octopus vulgaris</name>
    <name type="common">Common octopus</name>
    <dbReference type="NCBI Taxonomy" id="6645"/>
    <lineage>
        <taxon>Eukaryota</taxon>
        <taxon>Metazoa</taxon>
        <taxon>Spiralia</taxon>
        <taxon>Lophotrochozoa</taxon>
        <taxon>Mollusca</taxon>
        <taxon>Cephalopoda</taxon>
        <taxon>Coleoidea</taxon>
        <taxon>Octopodiformes</taxon>
        <taxon>Octopoda</taxon>
        <taxon>Incirrata</taxon>
        <taxon>Octopodidae</taxon>
        <taxon>Octopus</taxon>
    </lineage>
</organism>
<evidence type="ECO:0000256" key="7">
    <source>
        <dbReference type="ARBA" id="ARBA00023136"/>
    </source>
</evidence>
<keyword evidence="7 12" id="KW-0472">Membrane</keyword>
<dbReference type="InterPro" id="IPR018000">
    <property type="entry name" value="Neurotransmitter_ion_chnl_CS"/>
</dbReference>
<dbReference type="Pfam" id="PF02931">
    <property type="entry name" value="Neur_chan_LBD"/>
    <property type="match status" value="1"/>
</dbReference>
<accession>A0AA36F0P2</accession>